<evidence type="ECO:0000256" key="6">
    <source>
        <dbReference type="PROSITE-ProRule" id="PRU00076"/>
    </source>
</evidence>
<dbReference type="Pfam" id="PF00008">
    <property type="entry name" value="EGF"/>
    <property type="match status" value="1"/>
</dbReference>
<dbReference type="AlphaFoldDB" id="A0A818DXR7"/>
<comment type="caution">
    <text evidence="9">The sequence shown here is derived from an EMBL/GenBank/DDBJ whole genome shotgun (WGS) entry which is preliminary data.</text>
</comment>
<dbReference type="EMBL" id="CAJNYV010001996">
    <property type="protein sequence ID" value="CAF3449470.1"/>
    <property type="molecule type" value="Genomic_DNA"/>
</dbReference>
<sequence>MFSKVICCFIFVLCSISIVRIKAQACGLPCVNGICEQEPGSPIQFCNCSAGFAGDLCDIRDTTPTAPTIILGVPCSTNPCRNGGLCFTVPCGGFRCLCAPGYVGILCENQYTK</sequence>
<evidence type="ECO:0000256" key="5">
    <source>
        <dbReference type="ARBA" id="ARBA00023180"/>
    </source>
</evidence>
<name>A0A818DXR7_9BILA</name>
<keyword evidence="4 6" id="KW-1015">Disulfide bond</keyword>
<dbReference type="PROSITE" id="PS01186">
    <property type="entry name" value="EGF_2"/>
    <property type="match status" value="2"/>
</dbReference>
<feature type="signal peptide" evidence="7">
    <location>
        <begin position="1"/>
        <end position="23"/>
    </location>
</feature>
<dbReference type="InterPro" id="IPR000742">
    <property type="entry name" value="EGF"/>
</dbReference>
<dbReference type="EMBL" id="CAJOBS010002028">
    <property type="protein sequence ID" value="CAF4784898.1"/>
    <property type="molecule type" value="Genomic_DNA"/>
</dbReference>
<dbReference type="CDD" id="cd00054">
    <property type="entry name" value="EGF_CA"/>
    <property type="match status" value="1"/>
</dbReference>
<protein>
    <recommendedName>
        <fullName evidence="8">EGF-like domain-containing protein</fullName>
    </recommendedName>
</protein>
<dbReference type="PROSITE" id="PS50026">
    <property type="entry name" value="EGF_3"/>
    <property type="match status" value="2"/>
</dbReference>
<dbReference type="SUPFAM" id="SSF57196">
    <property type="entry name" value="EGF/Laminin"/>
    <property type="match status" value="2"/>
</dbReference>
<feature type="chain" id="PRO_5036414382" description="EGF-like domain-containing protein" evidence="7">
    <location>
        <begin position="24"/>
        <end position="113"/>
    </location>
</feature>
<dbReference type="PROSITE" id="PS00022">
    <property type="entry name" value="EGF_1"/>
    <property type="match status" value="2"/>
</dbReference>
<dbReference type="Proteomes" id="UP000663838">
    <property type="component" value="Unassembled WGS sequence"/>
</dbReference>
<comment type="caution">
    <text evidence="6">Lacks conserved residue(s) required for the propagation of feature annotation.</text>
</comment>
<feature type="domain" description="EGF-like" evidence="8">
    <location>
        <begin position="71"/>
        <end position="108"/>
    </location>
</feature>
<keyword evidence="3" id="KW-0677">Repeat</keyword>
<evidence type="ECO:0000259" key="8">
    <source>
        <dbReference type="PROSITE" id="PS50026"/>
    </source>
</evidence>
<keyword evidence="5" id="KW-0325">Glycoprotein</keyword>
<organism evidence="9 11">
    <name type="scientific">Rotaria socialis</name>
    <dbReference type="NCBI Taxonomy" id="392032"/>
    <lineage>
        <taxon>Eukaryota</taxon>
        <taxon>Metazoa</taxon>
        <taxon>Spiralia</taxon>
        <taxon>Gnathifera</taxon>
        <taxon>Rotifera</taxon>
        <taxon>Eurotatoria</taxon>
        <taxon>Bdelloidea</taxon>
        <taxon>Philodinida</taxon>
        <taxon>Philodinidae</taxon>
        <taxon>Rotaria</taxon>
    </lineage>
</organism>
<feature type="disulfide bond" evidence="6">
    <location>
        <begin position="98"/>
        <end position="107"/>
    </location>
</feature>
<evidence type="ECO:0000256" key="1">
    <source>
        <dbReference type="ARBA" id="ARBA00022536"/>
    </source>
</evidence>
<evidence type="ECO:0000256" key="3">
    <source>
        <dbReference type="ARBA" id="ARBA00022737"/>
    </source>
</evidence>
<reference evidence="9" key="1">
    <citation type="submission" date="2021-02" db="EMBL/GenBank/DDBJ databases">
        <authorList>
            <person name="Nowell W R."/>
        </authorList>
    </citation>
    <scope>NUCLEOTIDE SEQUENCE</scope>
</reference>
<evidence type="ECO:0000313" key="10">
    <source>
        <dbReference type="EMBL" id="CAF4784898.1"/>
    </source>
</evidence>
<evidence type="ECO:0000256" key="4">
    <source>
        <dbReference type="ARBA" id="ARBA00023157"/>
    </source>
</evidence>
<feature type="disulfide bond" evidence="6">
    <location>
        <begin position="48"/>
        <end position="57"/>
    </location>
</feature>
<keyword evidence="2 7" id="KW-0732">Signal</keyword>
<dbReference type="Gene3D" id="2.10.25.10">
    <property type="entry name" value="Laminin"/>
    <property type="match status" value="2"/>
</dbReference>
<evidence type="ECO:0000313" key="11">
    <source>
        <dbReference type="Proteomes" id="UP000663865"/>
    </source>
</evidence>
<dbReference type="SMART" id="SM00181">
    <property type="entry name" value="EGF"/>
    <property type="match status" value="2"/>
</dbReference>
<dbReference type="Proteomes" id="UP000663865">
    <property type="component" value="Unassembled WGS sequence"/>
</dbReference>
<accession>A0A818DXR7</accession>
<dbReference type="FunFam" id="2.10.25.10:FF:000173">
    <property type="entry name" value="Neurogenic locus notch protein 2"/>
    <property type="match status" value="1"/>
</dbReference>
<evidence type="ECO:0000256" key="7">
    <source>
        <dbReference type="SAM" id="SignalP"/>
    </source>
</evidence>
<evidence type="ECO:0000256" key="2">
    <source>
        <dbReference type="ARBA" id="ARBA00022729"/>
    </source>
</evidence>
<keyword evidence="1 6" id="KW-0245">EGF-like domain</keyword>
<proteinExistence type="predicted"/>
<gene>
    <name evidence="9" type="ORF">KIK155_LOCUS12272</name>
    <name evidence="10" type="ORF">TOA249_LOCUS22375</name>
</gene>
<evidence type="ECO:0000313" key="9">
    <source>
        <dbReference type="EMBL" id="CAF3449470.1"/>
    </source>
</evidence>
<feature type="domain" description="EGF-like" evidence="8">
    <location>
        <begin position="22"/>
        <end position="58"/>
    </location>
</feature>